<feature type="compositionally biased region" description="Basic residues" evidence="1">
    <location>
        <begin position="234"/>
        <end position="252"/>
    </location>
</feature>
<accession>A0A1I8FGM2</accession>
<dbReference type="AlphaFoldDB" id="A0A1I8FGM2"/>
<protein>
    <submittedName>
        <fullName evidence="3">Carn_acyltransf domain-containing protein</fullName>
    </submittedName>
</protein>
<feature type="compositionally biased region" description="Basic and acidic residues" evidence="1">
    <location>
        <begin position="36"/>
        <end position="46"/>
    </location>
</feature>
<organism evidence="2 3">
    <name type="scientific">Macrostomum lignano</name>
    <dbReference type="NCBI Taxonomy" id="282301"/>
    <lineage>
        <taxon>Eukaryota</taxon>
        <taxon>Metazoa</taxon>
        <taxon>Spiralia</taxon>
        <taxon>Lophotrochozoa</taxon>
        <taxon>Platyhelminthes</taxon>
        <taxon>Rhabditophora</taxon>
        <taxon>Macrostomorpha</taxon>
        <taxon>Macrostomida</taxon>
        <taxon>Macrostomidae</taxon>
        <taxon>Macrostomum</taxon>
    </lineage>
</organism>
<reference evidence="3" key="1">
    <citation type="submission" date="2016-11" db="UniProtKB">
        <authorList>
            <consortium name="WormBaseParasite"/>
        </authorList>
    </citation>
    <scope>IDENTIFICATION</scope>
</reference>
<proteinExistence type="predicted"/>
<feature type="region of interest" description="Disordered" evidence="1">
    <location>
        <begin position="234"/>
        <end position="314"/>
    </location>
</feature>
<name>A0A1I8FGM2_9PLAT</name>
<feature type="compositionally biased region" description="Basic residues" evidence="1">
    <location>
        <begin position="292"/>
        <end position="312"/>
    </location>
</feature>
<feature type="region of interest" description="Disordered" evidence="1">
    <location>
        <begin position="1"/>
        <end position="46"/>
    </location>
</feature>
<feature type="compositionally biased region" description="Basic and acidic residues" evidence="1">
    <location>
        <begin position="13"/>
        <end position="27"/>
    </location>
</feature>
<evidence type="ECO:0000256" key="1">
    <source>
        <dbReference type="SAM" id="MobiDB-lite"/>
    </source>
</evidence>
<evidence type="ECO:0000313" key="2">
    <source>
        <dbReference type="Proteomes" id="UP000095280"/>
    </source>
</evidence>
<dbReference type="WBParaSite" id="maker-unitig_32308-snap-gene-0.2-mRNA-1">
    <property type="protein sequence ID" value="maker-unitig_32308-snap-gene-0.2-mRNA-1"/>
    <property type="gene ID" value="maker-unitig_32308-snap-gene-0.2"/>
</dbReference>
<sequence length="338" mass="37562">YSGYRDGGLAVQRSRESDKPGKPETRRLPGSGGVIRDSRRSPERQPVHAVPALPLSGMARLCGANTVQLPAWERGLILMDGCLSEAGRLLLQHKEVDPAYQCFFARRFPARPAASLLVLLPWPCDCTATSSRRAAIDCSPGVARRPALTLILCRPRCWTWRSCFDARDLFCEAAVPVRWQTMPNRKCHYRQFALTGTGGGAGHRARKQVIFVWRFLAKRAPLLIVRSFLQRIRARPSAKNKRSNKSKSKSKSRSSSASSARSSSSQQQQQFVPAGLAALSPFVYGGPSPSNNRRRRRASSTSRHPPHPQRGPRHLEEIFGMYGALRRIDIPLTGSTRS</sequence>
<evidence type="ECO:0000313" key="3">
    <source>
        <dbReference type="WBParaSite" id="maker-unitig_32308-snap-gene-0.2-mRNA-1"/>
    </source>
</evidence>
<dbReference type="Proteomes" id="UP000095280">
    <property type="component" value="Unplaced"/>
</dbReference>
<keyword evidence="2" id="KW-1185">Reference proteome</keyword>
<feature type="compositionally biased region" description="Low complexity" evidence="1">
    <location>
        <begin position="253"/>
        <end position="265"/>
    </location>
</feature>